<proteinExistence type="inferred from homology"/>
<reference evidence="10" key="1">
    <citation type="submission" date="2016-03" db="EMBL/GenBank/DDBJ databases">
        <title>Complete genome sequence of the type strain Actinoalloteichus hymeniacidonis DSM 45092.</title>
        <authorList>
            <person name="Schaffert L."/>
            <person name="Albersmeier A."/>
            <person name="Winkler A."/>
            <person name="Kalinowski J."/>
            <person name="Zotchev S."/>
            <person name="Ruckert C."/>
        </authorList>
    </citation>
    <scope>NUCLEOTIDE SEQUENCE [LARGE SCALE GENOMIC DNA]</scope>
    <source>
        <strain evidence="10">HPA177(T) (DSM 45092(T))</strain>
    </source>
</reference>
<dbReference type="PROSITE" id="PS00086">
    <property type="entry name" value="CYTOCHROME_P450"/>
    <property type="match status" value="1"/>
</dbReference>
<keyword evidence="3 7" id="KW-0479">Metal-binding</keyword>
<dbReference type="KEGG" id="ahm:TL08_15905"/>
<keyword evidence="4 7" id="KW-0560">Oxidoreductase</keyword>
<keyword evidence="5 7" id="KW-0408">Iron</keyword>
<dbReference type="GO" id="GO:0005506">
    <property type="term" value="F:iron ion binding"/>
    <property type="evidence" value="ECO:0007669"/>
    <property type="project" value="InterPro"/>
</dbReference>
<evidence type="ECO:0000313" key="9">
    <source>
        <dbReference type="EMBL" id="AOS63986.1"/>
    </source>
</evidence>
<comment type="similarity">
    <text evidence="1 7">Belongs to the cytochrome P450 family.</text>
</comment>
<accession>A0AAC9HRM9</accession>
<dbReference type="InterPro" id="IPR002397">
    <property type="entry name" value="Cyt_P450_B"/>
</dbReference>
<name>A0AAC9HRM9_9PSEU</name>
<evidence type="ECO:0000256" key="3">
    <source>
        <dbReference type="ARBA" id="ARBA00022723"/>
    </source>
</evidence>
<sequence length="393" mass="43141">MSERLLDQYGRLPQEIRDDPYPWYDRLRTEAPVHRVTLPHGEEAWLITRYSDAREALNDPRLSNDPANGKAPAPVGFRHMGNSDPPDHLRLRRLVAKVFTPRYIATLRPVIEQTATELLDSIDDRSEVDLISQYAHPLPLTVICQMLGVPSSDHDALRGWFATMAAIGAAPADELEAAFGSLMAYFSQLIAAKRAEPTGDLLSELTAVRDGSDSLDDTELLSMAFALVGAGHETVTNLIGNTVVTLLRSPAQLREVLDDPALIRSAVEEVLRFESPVPSAGARYTTEPVVIGGVEIPANEHVMIGLGIGNRDPERFDAPADFDLHRSDIAHLAFGHGRHFCIGAHLAQLEAEIAVAMLLARHPETTLADPDAPVEWLDGVARRGVRRLPLTLR</sequence>
<dbReference type="Pfam" id="PF00067">
    <property type="entry name" value="p450"/>
    <property type="match status" value="1"/>
</dbReference>
<keyword evidence="10" id="KW-1185">Reference proteome</keyword>
<dbReference type="GO" id="GO:0047748">
    <property type="term" value="F:cholestanetetraol 26-dehydrogenase activity"/>
    <property type="evidence" value="ECO:0007669"/>
    <property type="project" value="UniProtKB-EC"/>
</dbReference>
<dbReference type="RefSeq" id="WP_069850006.1">
    <property type="nucleotide sequence ID" value="NZ_CP014859.1"/>
</dbReference>
<feature type="region of interest" description="Disordered" evidence="8">
    <location>
        <begin position="58"/>
        <end position="82"/>
    </location>
</feature>
<evidence type="ECO:0000256" key="4">
    <source>
        <dbReference type="ARBA" id="ARBA00023002"/>
    </source>
</evidence>
<evidence type="ECO:0000313" key="10">
    <source>
        <dbReference type="Proteomes" id="UP000095210"/>
    </source>
</evidence>
<dbReference type="InterPro" id="IPR036396">
    <property type="entry name" value="Cyt_P450_sf"/>
</dbReference>
<evidence type="ECO:0000256" key="8">
    <source>
        <dbReference type="SAM" id="MobiDB-lite"/>
    </source>
</evidence>
<gene>
    <name evidence="9" type="ORF">TL08_15905</name>
</gene>
<evidence type="ECO:0000256" key="6">
    <source>
        <dbReference type="ARBA" id="ARBA00023033"/>
    </source>
</evidence>
<dbReference type="Gene3D" id="1.10.630.10">
    <property type="entry name" value="Cytochrome P450"/>
    <property type="match status" value="1"/>
</dbReference>
<dbReference type="FunFam" id="1.10.630.10:FF:000018">
    <property type="entry name" value="Cytochrome P450 monooxygenase"/>
    <property type="match status" value="1"/>
</dbReference>
<protein>
    <submittedName>
        <fullName evidence="9">Cytochrome P450</fullName>
        <ecNumber evidence="9">1.14.15.15</ecNumber>
    </submittedName>
</protein>
<dbReference type="SUPFAM" id="SSF48264">
    <property type="entry name" value="Cytochrome P450"/>
    <property type="match status" value="1"/>
</dbReference>
<evidence type="ECO:0000256" key="7">
    <source>
        <dbReference type="RuleBase" id="RU000461"/>
    </source>
</evidence>
<keyword evidence="6 7" id="KW-0503">Monooxygenase</keyword>
<evidence type="ECO:0000256" key="2">
    <source>
        <dbReference type="ARBA" id="ARBA00022617"/>
    </source>
</evidence>
<evidence type="ECO:0000256" key="1">
    <source>
        <dbReference type="ARBA" id="ARBA00010617"/>
    </source>
</evidence>
<dbReference type="InterPro" id="IPR001128">
    <property type="entry name" value="Cyt_P450"/>
</dbReference>
<dbReference type="InterPro" id="IPR017972">
    <property type="entry name" value="Cyt_P450_CS"/>
</dbReference>
<dbReference type="GO" id="GO:0020037">
    <property type="term" value="F:heme binding"/>
    <property type="evidence" value="ECO:0007669"/>
    <property type="project" value="InterPro"/>
</dbReference>
<dbReference type="PANTHER" id="PTHR46696">
    <property type="entry name" value="P450, PUTATIVE (EUROFUNG)-RELATED"/>
    <property type="match status" value="1"/>
</dbReference>
<dbReference type="PANTHER" id="PTHR46696:SF1">
    <property type="entry name" value="CYTOCHROME P450 YJIB-RELATED"/>
    <property type="match status" value="1"/>
</dbReference>
<dbReference type="PRINTS" id="PR00359">
    <property type="entry name" value="BP450"/>
</dbReference>
<dbReference type="Proteomes" id="UP000095210">
    <property type="component" value="Chromosome"/>
</dbReference>
<evidence type="ECO:0000256" key="5">
    <source>
        <dbReference type="ARBA" id="ARBA00023004"/>
    </source>
</evidence>
<dbReference type="EC" id="1.14.15.15" evidence="9"/>
<dbReference type="AlphaFoldDB" id="A0AAC9HRM9"/>
<organism evidence="9 10">
    <name type="scientific">Actinoalloteichus hymeniacidonis</name>
    <dbReference type="NCBI Taxonomy" id="340345"/>
    <lineage>
        <taxon>Bacteria</taxon>
        <taxon>Bacillati</taxon>
        <taxon>Actinomycetota</taxon>
        <taxon>Actinomycetes</taxon>
        <taxon>Pseudonocardiales</taxon>
        <taxon>Pseudonocardiaceae</taxon>
        <taxon>Actinoalloteichus</taxon>
    </lineage>
</organism>
<dbReference type="EMBL" id="CP014859">
    <property type="protein sequence ID" value="AOS63986.1"/>
    <property type="molecule type" value="Genomic_DNA"/>
</dbReference>
<dbReference type="CDD" id="cd11029">
    <property type="entry name" value="CYP107-like"/>
    <property type="match status" value="1"/>
</dbReference>
<keyword evidence="2 7" id="KW-0349">Heme</keyword>
<dbReference type="PRINTS" id="PR00385">
    <property type="entry name" value="P450"/>
</dbReference>